<dbReference type="GeneID" id="6073145"/>
<dbReference type="EMBL" id="DS547095">
    <property type="protein sequence ID" value="EDR11372.1"/>
    <property type="molecule type" value="Genomic_DNA"/>
</dbReference>
<dbReference type="KEGG" id="lbc:LACBIDRAFT_313418"/>
<accession>B0D003</accession>
<proteinExistence type="predicted"/>
<dbReference type="Proteomes" id="UP000001194">
    <property type="component" value="Unassembled WGS sequence"/>
</dbReference>
<sequence>MWLFGHSPLLIPQNFSRTPRDALCAVTSMIYHPTAAISARDTSNHWLWTGRAHRVESPSCVSIRSSSSPLRNVAHTDVPIAEWALVTSD</sequence>
<organism evidence="2">
    <name type="scientific">Laccaria bicolor (strain S238N-H82 / ATCC MYA-4686)</name>
    <name type="common">Bicoloured deceiver</name>
    <name type="synonym">Laccaria laccata var. bicolor</name>
    <dbReference type="NCBI Taxonomy" id="486041"/>
    <lineage>
        <taxon>Eukaryota</taxon>
        <taxon>Fungi</taxon>
        <taxon>Dikarya</taxon>
        <taxon>Basidiomycota</taxon>
        <taxon>Agaricomycotina</taxon>
        <taxon>Agaricomycetes</taxon>
        <taxon>Agaricomycetidae</taxon>
        <taxon>Agaricales</taxon>
        <taxon>Agaricineae</taxon>
        <taxon>Hydnangiaceae</taxon>
        <taxon>Laccaria</taxon>
    </lineage>
</organism>
<gene>
    <name evidence="1" type="ORF">LACBIDRAFT_313418</name>
</gene>
<evidence type="ECO:0000313" key="1">
    <source>
        <dbReference type="EMBL" id="EDR11372.1"/>
    </source>
</evidence>
<dbReference type="HOGENOM" id="CLU_2455113_0_0_1"/>
<name>B0D003_LACBS</name>
<evidence type="ECO:0000313" key="2">
    <source>
        <dbReference type="Proteomes" id="UP000001194"/>
    </source>
</evidence>
<protein>
    <submittedName>
        <fullName evidence="1">Predicted protein</fullName>
    </submittedName>
</protein>
<dbReference type="RefSeq" id="XP_001877269.1">
    <property type="nucleotide sequence ID" value="XM_001877234.1"/>
</dbReference>
<dbReference type="AlphaFoldDB" id="B0D003"/>
<dbReference type="InParanoid" id="B0D003"/>
<keyword evidence="2" id="KW-1185">Reference proteome</keyword>
<reference evidence="1 2" key="1">
    <citation type="journal article" date="2008" name="Nature">
        <title>The genome of Laccaria bicolor provides insights into mycorrhizal symbiosis.</title>
        <authorList>
            <person name="Martin F."/>
            <person name="Aerts A."/>
            <person name="Ahren D."/>
            <person name="Brun A."/>
            <person name="Danchin E.G.J."/>
            <person name="Duchaussoy F."/>
            <person name="Gibon J."/>
            <person name="Kohler A."/>
            <person name="Lindquist E."/>
            <person name="Pereda V."/>
            <person name="Salamov A."/>
            <person name="Shapiro H.J."/>
            <person name="Wuyts J."/>
            <person name="Blaudez D."/>
            <person name="Buee M."/>
            <person name="Brokstein P."/>
            <person name="Canbaeck B."/>
            <person name="Cohen D."/>
            <person name="Courty P.E."/>
            <person name="Coutinho P.M."/>
            <person name="Delaruelle C."/>
            <person name="Detter J.C."/>
            <person name="Deveau A."/>
            <person name="DiFazio S."/>
            <person name="Duplessis S."/>
            <person name="Fraissinet-Tachet L."/>
            <person name="Lucic E."/>
            <person name="Frey-Klett P."/>
            <person name="Fourrey C."/>
            <person name="Feussner I."/>
            <person name="Gay G."/>
            <person name="Grimwood J."/>
            <person name="Hoegger P.J."/>
            <person name="Jain P."/>
            <person name="Kilaru S."/>
            <person name="Labbe J."/>
            <person name="Lin Y.C."/>
            <person name="Legue V."/>
            <person name="Le Tacon F."/>
            <person name="Marmeisse R."/>
            <person name="Melayah D."/>
            <person name="Montanini B."/>
            <person name="Muratet M."/>
            <person name="Nehls U."/>
            <person name="Niculita-Hirzel H."/>
            <person name="Oudot-Le Secq M.P."/>
            <person name="Peter M."/>
            <person name="Quesneville H."/>
            <person name="Rajashekar B."/>
            <person name="Reich M."/>
            <person name="Rouhier N."/>
            <person name="Schmutz J."/>
            <person name="Yin T."/>
            <person name="Chalot M."/>
            <person name="Henrissat B."/>
            <person name="Kuees U."/>
            <person name="Lucas S."/>
            <person name="Van de Peer Y."/>
            <person name="Podila G.K."/>
            <person name="Polle A."/>
            <person name="Pukkila P.J."/>
            <person name="Richardson P.M."/>
            <person name="Rouze P."/>
            <person name="Sanders I.R."/>
            <person name="Stajich J.E."/>
            <person name="Tunlid A."/>
            <person name="Tuskan G."/>
            <person name="Grigoriev I.V."/>
        </authorList>
    </citation>
    <scope>NUCLEOTIDE SEQUENCE [LARGE SCALE GENOMIC DNA]</scope>
    <source>
        <strain evidence="2">S238N-H82 / ATCC MYA-4686</strain>
    </source>
</reference>